<dbReference type="InterPro" id="IPR036259">
    <property type="entry name" value="MFS_trans_sf"/>
</dbReference>
<sequence length="404" mass="44590">MKAENKNISLLVSSRTISKIGDVMFDFANNTFLAGINPNSLFLVGIYQSLESLIGIFLNLFGGVVADSFNRKRIVIATDFLSGLACILLSFITKEKWLIYAIVVTNIILAIMSSFSGPAYKAVTKEVVREEQISRLNSLLETSSTIVKVTVPMIAVFLYKILKVHGVLLLDGISFTLAALLVHFITPVKEDPAVNNKVTVRSVMNDMLLGFKYIFDHKQIAIIILLSALVNFMLAAYNLLLPYSNQMFSGMPKGMYGMFLTAEAIGGLLGAVLSGFLNKKMSSMWLMCFLGGSGLALALAPILYFYSHNQIIVSLSPALFNLLLTIFNIQFFSIVQREVDNEFLGRVFGIVFTVAVLFMPIGTWIFSIILQAKNSLNFLFVGLMIAALSVLFALLLKKYAVENN</sequence>
<evidence type="ECO:0000256" key="4">
    <source>
        <dbReference type="ARBA" id="ARBA00022692"/>
    </source>
</evidence>
<feature type="transmembrane region" description="Helical" evidence="7">
    <location>
        <begin position="284"/>
        <end position="306"/>
    </location>
</feature>
<evidence type="ECO:0000313" key="12">
    <source>
        <dbReference type="Proteomes" id="UP001054884"/>
    </source>
</evidence>
<comment type="subcellular location">
    <subcellularLocation>
        <location evidence="1">Cell membrane</location>
        <topology evidence="1">Multi-pass membrane protein</topology>
    </subcellularLocation>
</comment>
<evidence type="ECO:0000256" key="6">
    <source>
        <dbReference type="ARBA" id="ARBA00023136"/>
    </source>
</evidence>
<feature type="transmembrane region" description="Helical" evidence="7">
    <location>
        <begin position="41"/>
        <end position="62"/>
    </location>
</feature>
<feature type="domain" description="Major facilitator superfamily (MFS) profile" evidence="8">
    <location>
        <begin position="1"/>
        <end position="401"/>
    </location>
</feature>
<evidence type="ECO:0000313" key="9">
    <source>
        <dbReference type="EMBL" id="GHN34781.1"/>
    </source>
</evidence>
<keyword evidence="6 7" id="KW-0472">Membrane</keyword>
<name>A0A4Q7DTT8_9LACO</name>
<feature type="transmembrane region" description="Helical" evidence="7">
    <location>
        <begin position="255"/>
        <end position="277"/>
    </location>
</feature>
<comment type="caution">
    <text evidence="10">The sequence shown here is derived from an EMBL/GenBank/DDBJ whole genome shotgun (WGS) entry which is preliminary data.</text>
</comment>
<feature type="transmembrane region" description="Helical" evidence="7">
    <location>
        <begin position="98"/>
        <end position="117"/>
    </location>
</feature>
<feature type="transmembrane region" description="Helical" evidence="7">
    <location>
        <begin position="165"/>
        <end position="185"/>
    </location>
</feature>
<feature type="transmembrane region" description="Helical" evidence="7">
    <location>
        <begin position="74"/>
        <end position="92"/>
    </location>
</feature>
<dbReference type="InterPro" id="IPR020846">
    <property type="entry name" value="MFS_dom"/>
</dbReference>
<evidence type="ECO:0000313" key="11">
    <source>
        <dbReference type="Proteomes" id="UP000292818"/>
    </source>
</evidence>
<feature type="transmembrane region" description="Helical" evidence="7">
    <location>
        <begin position="376"/>
        <end position="396"/>
    </location>
</feature>
<dbReference type="CDD" id="cd06173">
    <property type="entry name" value="MFS_MefA_like"/>
    <property type="match status" value="1"/>
</dbReference>
<evidence type="ECO:0000313" key="10">
    <source>
        <dbReference type="EMBL" id="RZM15337.1"/>
    </source>
</evidence>
<evidence type="ECO:0000256" key="3">
    <source>
        <dbReference type="ARBA" id="ARBA00022475"/>
    </source>
</evidence>
<reference evidence="10 11" key="1">
    <citation type="submission" date="2019-01" db="EMBL/GenBank/DDBJ databases">
        <title>Colonization of the human gut by bovine bacteria present in Parmesan cheese.</title>
        <authorList>
            <person name="Lugli G.A."/>
            <person name="Milani C."/>
        </authorList>
    </citation>
    <scope>NUCLEOTIDE SEQUENCE [LARGE SCALE GENOMIC DNA]</scope>
    <source>
        <strain evidence="10 11">LDELB18P1</strain>
    </source>
</reference>
<evidence type="ECO:0000256" key="5">
    <source>
        <dbReference type="ARBA" id="ARBA00022989"/>
    </source>
</evidence>
<keyword evidence="2" id="KW-0813">Transport</keyword>
<evidence type="ECO:0000256" key="1">
    <source>
        <dbReference type="ARBA" id="ARBA00004651"/>
    </source>
</evidence>
<keyword evidence="4 7" id="KW-0812">Transmembrane</keyword>
<dbReference type="PANTHER" id="PTHR23513:SF11">
    <property type="entry name" value="STAPHYLOFERRIN A TRANSPORTER"/>
    <property type="match status" value="1"/>
</dbReference>
<dbReference type="Proteomes" id="UP000292818">
    <property type="component" value="Unassembled WGS sequence"/>
</dbReference>
<dbReference type="AlphaFoldDB" id="A0A4Q7DTT8"/>
<feature type="transmembrane region" description="Helical" evidence="7">
    <location>
        <begin position="220"/>
        <end position="243"/>
    </location>
</feature>
<dbReference type="PANTHER" id="PTHR23513">
    <property type="entry name" value="INTEGRAL MEMBRANE EFFLUX PROTEIN-RELATED"/>
    <property type="match status" value="1"/>
</dbReference>
<dbReference type="EMBL" id="SETJ01000090">
    <property type="protein sequence ID" value="RZM15337.1"/>
    <property type="molecule type" value="Genomic_DNA"/>
</dbReference>
<dbReference type="RefSeq" id="WP_003617067.1">
    <property type="nucleotide sequence ID" value="NZ_BNHQ01000064.1"/>
</dbReference>
<dbReference type="GO" id="GO:0005886">
    <property type="term" value="C:plasma membrane"/>
    <property type="evidence" value="ECO:0007669"/>
    <property type="project" value="UniProtKB-SubCell"/>
</dbReference>
<reference evidence="9 12" key="2">
    <citation type="journal article" date="2022" name="J. Dairy Sci.">
        <title>Genetic diversity of Lactobacillus delbrueckii isolated from raw milk in Hokkaido, Japan.</title>
        <authorList>
            <person name="Tsuchihashi H."/>
            <person name="Ichikawa A."/>
            <person name="Takeda M."/>
            <person name="Koizumi A."/>
            <person name="Mizoguchi C."/>
            <person name="Ishida T."/>
            <person name="Kimura K."/>
        </authorList>
    </citation>
    <scope>NUCLEOTIDE SEQUENCE [LARGE SCALE GENOMIC DNA]</scope>
    <source>
        <strain evidence="9 12">ME-791</strain>
    </source>
</reference>
<organism evidence="10 11">
    <name type="scientific">Lactobacillus delbrueckii</name>
    <dbReference type="NCBI Taxonomy" id="1584"/>
    <lineage>
        <taxon>Bacteria</taxon>
        <taxon>Bacillati</taxon>
        <taxon>Bacillota</taxon>
        <taxon>Bacilli</taxon>
        <taxon>Lactobacillales</taxon>
        <taxon>Lactobacillaceae</taxon>
        <taxon>Lactobacillus</taxon>
    </lineage>
</organism>
<dbReference type="GO" id="GO:0022857">
    <property type="term" value="F:transmembrane transporter activity"/>
    <property type="evidence" value="ECO:0007669"/>
    <property type="project" value="InterPro"/>
</dbReference>
<keyword evidence="5 7" id="KW-1133">Transmembrane helix</keyword>
<feature type="transmembrane region" description="Helical" evidence="7">
    <location>
        <begin position="312"/>
        <end position="335"/>
    </location>
</feature>
<dbReference type="SUPFAM" id="SSF103473">
    <property type="entry name" value="MFS general substrate transporter"/>
    <property type="match status" value="1"/>
</dbReference>
<evidence type="ECO:0000256" key="7">
    <source>
        <dbReference type="SAM" id="Phobius"/>
    </source>
</evidence>
<dbReference type="Pfam" id="PF07690">
    <property type="entry name" value="MFS_1"/>
    <property type="match status" value="1"/>
</dbReference>
<accession>A0A4Q7DTT8</accession>
<protein>
    <submittedName>
        <fullName evidence="10">Macrolide ABC transporter permease</fullName>
    </submittedName>
    <submittedName>
        <fullName evidence="9">Major facilitator superfamily transporter</fullName>
    </submittedName>
</protein>
<feature type="transmembrane region" description="Helical" evidence="7">
    <location>
        <begin position="347"/>
        <end position="370"/>
    </location>
</feature>
<gene>
    <name evidence="10" type="ORF">LDELB18P1_1928</name>
    <name evidence="9" type="ORF">ME791_19330</name>
</gene>
<proteinExistence type="predicted"/>
<evidence type="ECO:0000256" key="2">
    <source>
        <dbReference type="ARBA" id="ARBA00022448"/>
    </source>
</evidence>
<dbReference type="InterPro" id="IPR011701">
    <property type="entry name" value="MFS"/>
</dbReference>
<dbReference type="Gene3D" id="1.20.1250.20">
    <property type="entry name" value="MFS general substrate transporter like domains"/>
    <property type="match status" value="1"/>
</dbReference>
<keyword evidence="3" id="KW-1003">Cell membrane</keyword>
<evidence type="ECO:0000259" key="8">
    <source>
        <dbReference type="PROSITE" id="PS50850"/>
    </source>
</evidence>
<dbReference type="Proteomes" id="UP001054884">
    <property type="component" value="Unassembled WGS sequence"/>
</dbReference>
<dbReference type="EMBL" id="BNHY01000086">
    <property type="protein sequence ID" value="GHN34781.1"/>
    <property type="molecule type" value="Genomic_DNA"/>
</dbReference>
<dbReference type="PROSITE" id="PS50850">
    <property type="entry name" value="MFS"/>
    <property type="match status" value="1"/>
</dbReference>